<feature type="region of interest" description="Disordered" evidence="1">
    <location>
        <begin position="148"/>
        <end position="177"/>
    </location>
</feature>
<comment type="caution">
    <text evidence="2">The sequence shown here is derived from an EMBL/GenBank/DDBJ whole genome shotgun (WGS) entry which is preliminary data.</text>
</comment>
<evidence type="ECO:0000313" key="2">
    <source>
        <dbReference type="EMBL" id="KAJ6637400.1"/>
    </source>
</evidence>
<feature type="compositionally biased region" description="Polar residues" evidence="1">
    <location>
        <begin position="152"/>
        <end position="168"/>
    </location>
</feature>
<proteinExistence type="predicted"/>
<organism evidence="2 3">
    <name type="scientific">Pseudolycoriella hygida</name>
    <dbReference type="NCBI Taxonomy" id="35572"/>
    <lineage>
        <taxon>Eukaryota</taxon>
        <taxon>Metazoa</taxon>
        <taxon>Ecdysozoa</taxon>
        <taxon>Arthropoda</taxon>
        <taxon>Hexapoda</taxon>
        <taxon>Insecta</taxon>
        <taxon>Pterygota</taxon>
        <taxon>Neoptera</taxon>
        <taxon>Endopterygota</taxon>
        <taxon>Diptera</taxon>
        <taxon>Nematocera</taxon>
        <taxon>Sciaroidea</taxon>
        <taxon>Sciaridae</taxon>
        <taxon>Pseudolycoriella</taxon>
    </lineage>
</organism>
<evidence type="ECO:0000313" key="3">
    <source>
        <dbReference type="Proteomes" id="UP001151699"/>
    </source>
</evidence>
<dbReference type="GO" id="GO:0005615">
    <property type="term" value="C:extracellular space"/>
    <property type="evidence" value="ECO:0007669"/>
    <property type="project" value="TreeGrafter"/>
</dbReference>
<name>A0A9Q0MUL3_9DIPT</name>
<accession>A0A9Q0MUL3</accession>
<feature type="region of interest" description="Disordered" evidence="1">
    <location>
        <begin position="1"/>
        <end position="29"/>
    </location>
</feature>
<dbReference type="EMBL" id="WJQU01000003">
    <property type="protein sequence ID" value="KAJ6637400.1"/>
    <property type="molecule type" value="Genomic_DNA"/>
</dbReference>
<gene>
    <name evidence="2" type="ORF">Bhyg_10130</name>
</gene>
<dbReference type="PANTHER" id="PTHR39075:SF1">
    <property type="entry name" value="FI19908P1"/>
    <property type="match status" value="1"/>
</dbReference>
<dbReference type="Proteomes" id="UP001151699">
    <property type="component" value="Chromosome X"/>
</dbReference>
<sequence>MEESKNTKGSETEESRTEKDGGPGSRNGCGDNDNLIVCCENAQNGSGDNGDCKPFNIQSKIGDYHVNALPFVPKKNQTQESSSEASKDQCLSPILSVPNGLTIKCNPRIWQSISARSTETDSNNVVHLKPKSLFTLTTAESKVNIRPIPRHASSTPNVPRLNTSSYRTDSPRERRSTFVKFDAKQSRSYSNTPMDDGAAADQSLQFDEFNSHSPSRLLLSGRRNNIDFLESPRSFGPIILPNATIKVRLRNGISVDMTLDKAVCVIDSRSRITISLSCNGASAVMIHPNGKVHQIGTCVEIVAYDGTKRNNFIRYSKMWHKGISFTSESSALVYLVDSAGTRTTSDTFADMRTDYSIPVFLAGSRHGSTFLRDAVSVIGRSTYWCSDDGTEEFYINDFRIIQTGDGVVNVVRSSHQWLIRTSFRNCCATLTTPQIHCTASLSETPHLFVRRQDKRVHFDGYSFVVRNASQSAGFDENNLLKVY</sequence>
<feature type="compositionally biased region" description="Basic and acidic residues" evidence="1">
    <location>
        <begin position="1"/>
        <end position="21"/>
    </location>
</feature>
<keyword evidence="3" id="KW-1185">Reference proteome</keyword>
<evidence type="ECO:0000256" key="1">
    <source>
        <dbReference type="SAM" id="MobiDB-lite"/>
    </source>
</evidence>
<dbReference type="PANTHER" id="PTHR39075">
    <property type="entry name" value="FI19908P1"/>
    <property type="match status" value="1"/>
</dbReference>
<protein>
    <submittedName>
        <fullName evidence="2">Uncharacterized protein</fullName>
    </submittedName>
</protein>
<dbReference type="OrthoDB" id="6287170at2759"/>
<reference evidence="2" key="1">
    <citation type="submission" date="2022-07" db="EMBL/GenBank/DDBJ databases">
        <authorList>
            <person name="Trinca V."/>
            <person name="Uliana J.V.C."/>
            <person name="Torres T.T."/>
            <person name="Ward R.J."/>
            <person name="Monesi N."/>
        </authorList>
    </citation>
    <scope>NUCLEOTIDE SEQUENCE</scope>
    <source>
        <strain evidence="2">HSMRA1968</strain>
        <tissue evidence="2">Whole embryos</tissue>
    </source>
</reference>
<dbReference type="AlphaFoldDB" id="A0A9Q0MUL3"/>